<reference evidence="5 6" key="1">
    <citation type="submission" date="2017-06" db="EMBL/GenBank/DDBJ databases">
        <title>Complete genome sequence of Nitrospirillum amazonense strain CBAmC, an endophytic nitrogen-fixing and plant growth-promoting bacterium, isolated from sugarcane.</title>
        <authorList>
            <person name="Schwab S."/>
            <person name="dos Santos Teixeira K.R."/>
            <person name="Simoes Araujo J.L."/>
            <person name="Soares Vidal M."/>
            <person name="Borges de Freitas H.R."/>
            <person name="Rivello Crivelaro A.L."/>
            <person name="Bueno de Camargo Nunes A."/>
            <person name="dos Santos C.M."/>
            <person name="Palmeira da Silva Rosa D."/>
            <person name="da Silva Padilha D."/>
            <person name="da Silva E."/>
            <person name="Araujo Terra L."/>
            <person name="Soares Mendes V."/>
            <person name="Farinelli L."/>
            <person name="Magalhaes Cruz L."/>
            <person name="Baldani J.I."/>
        </authorList>
    </citation>
    <scope>NUCLEOTIDE SEQUENCE [LARGE SCALE GENOMIC DNA]</scope>
    <source>
        <strain evidence="5 6">CBAmC</strain>
    </source>
</reference>
<dbReference type="EMBL" id="CP022110">
    <property type="protein sequence ID" value="ASG20523.1"/>
    <property type="molecule type" value="Genomic_DNA"/>
</dbReference>
<accession>A0A248JP59</accession>
<protein>
    <submittedName>
        <fullName evidence="5">MarR family transcriptional regulator</fullName>
    </submittedName>
</protein>
<dbReference type="Proteomes" id="UP000197153">
    <property type="component" value="Chromosome 1"/>
</dbReference>
<sequence length="224" mass="23657">MTTRGDGCPCDGGNGPRRQGRLFWRAGLGNAGFERITELDEPAPTAAVPIAAAPIASAPTATASNEGPSDRWGWDYCTNTAVRRAARRLGQLYGDVTAPAGLMPTQHTLLTHLKLAAAASDPAAGTLQNLAAAMVMDLSALGHTLKPLIRDGYVELVPDAKDRRVKRARLTAAGEAKQAEGLALWHVAQSRFDALFGAEESAALRRALAIVASEEFAAAFKKKE</sequence>
<dbReference type="PANTHER" id="PTHR33164">
    <property type="entry name" value="TRANSCRIPTIONAL REGULATOR, MARR FAMILY"/>
    <property type="match status" value="1"/>
</dbReference>
<evidence type="ECO:0000259" key="4">
    <source>
        <dbReference type="PROSITE" id="PS50995"/>
    </source>
</evidence>
<evidence type="ECO:0000256" key="3">
    <source>
        <dbReference type="ARBA" id="ARBA00023163"/>
    </source>
</evidence>
<feature type="domain" description="HTH marR-type" evidence="4">
    <location>
        <begin position="75"/>
        <end position="213"/>
    </location>
</feature>
<dbReference type="InterPro" id="IPR000835">
    <property type="entry name" value="HTH_MarR-typ"/>
</dbReference>
<dbReference type="PROSITE" id="PS50995">
    <property type="entry name" value="HTH_MARR_2"/>
    <property type="match status" value="1"/>
</dbReference>
<evidence type="ECO:0000313" key="6">
    <source>
        <dbReference type="Proteomes" id="UP000197153"/>
    </source>
</evidence>
<evidence type="ECO:0000256" key="2">
    <source>
        <dbReference type="ARBA" id="ARBA00023125"/>
    </source>
</evidence>
<keyword evidence="2" id="KW-0238">DNA-binding</keyword>
<organism evidence="5 6">
    <name type="scientific">Nitrospirillum viridazoti CBAmc</name>
    <dbReference type="NCBI Taxonomy" id="1441467"/>
    <lineage>
        <taxon>Bacteria</taxon>
        <taxon>Pseudomonadati</taxon>
        <taxon>Pseudomonadota</taxon>
        <taxon>Alphaproteobacteria</taxon>
        <taxon>Rhodospirillales</taxon>
        <taxon>Azospirillaceae</taxon>
        <taxon>Nitrospirillum</taxon>
        <taxon>Nitrospirillum viridazoti</taxon>
    </lineage>
</organism>
<dbReference type="InterPro" id="IPR036388">
    <property type="entry name" value="WH-like_DNA-bd_sf"/>
</dbReference>
<dbReference type="AlphaFoldDB" id="A0A248JP59"/>
<dbReference type="GO" id="GO:0003677">
    <property type="term" value="F:DNA binding"/>
    <property type="evidence" value="ECO:0007669"/>
    <property type="project" value="UniProtKB-KW"/>
</dbReference>
<dbReference type="Pfam" id="PF13463">
    <property type="entry name" value="HTH_27"/>
    <property type="match status" value="1"/>
</dbReference>
<gene>
    <name evidence="5" type="ORF">Y958_06635</name>
</gene>
<dbReference type="KEGG" id="nao:Y958_06635"/>
<dbReference type="GO" id="GO:0003700">
    <property type="term" value="F:DNA-binding transcription factor activity"/>
    <property type="evidence" value="ECO:0007669"/>
    <property type="project" value="InterPro"/>
</dbReference>
<evidence type="ECO:0000256" key="1">
    <source>
        <dbReference type="ARBA" id="ARBA00023015"/>
    </source>
</evidence>
<dbReference type="GO" id="GO:0006950">
    <property type="term" value="P:response to stress"/>
    <property type="evidence" value="ECO:0007669"/>
    <property type="project" value="TreeGrafter"/>
</dbReference>
<keyword evidence="3" id="KW-0804">Transcription</keyword>
<dbReference type="PANTHER" id="PTHR33164:SF105">
    <property type="entry name" value="TRANSCRIPTIONAL REPRESSOR PROTEIN-RELATED"/>
    <property type="match status" value="1"/>
</dbReference>
<dbReference type="InterPro" id="IPR023187">
    <property type="entry name" value="Tscrpt_reg_MarR-type_CS"/>
</dbReference>
<dbReference type="InterPro" id="IPR039422">
    <property type="entry name" value="MarR/SlyA-like"/>
</dbReference>
<dbReference type="PROSITE" id="PS01117">
    <property type="entry name" value="HTH_MARR_1"/>
    <property type="match status" value="1"/>
</dbReference>
<dbReference type="Gene3D" id="1.10.10.10">
    <property type="entry name" value="Winged helix-like DNA-binding domain superfamily/Winged helix DNA-binding domain"/>
    <property type="match status" value="1"/>
</dbReference>
<dbReference type="SUPFAM" id="SSF46785">
    <property type="entry name" value="Winged helix' DNA-binding domain"/>
    <property type="match status" value="1"/>
</dbReference>
<name>A0A248JP59_9PROT</name>
<keyword evidence="1" id="KW-0805">Transcription regulation</keyword>
<proteinExistence type="predicted"/>
<keyword evidence="6" id="KW-1185">Reference proteome</keyword>
<dbReference type="SMART" id="SM00347">
    <property type="entry name" value="HTH_MARR"/>
    <property type="match status" value="1"/>
</dbReference>
<evidence type="ECO:0000313" key="5">
    <source>
        <dbReference type="EMBL" id="ASG20523.1"/>
    </source>
</evidence>
<dbReference type="InterPro" id="IPR036390">
    <property type="entry name" value="WH_DNA-bd_sf"/>
</dbReference>